<name>K1VVT5_TRIAC</name>
<reference evidence="1 2" key="1">
    <citation type="journal article" date="2012" name="Eukaryot. Cell">
        <title>Genome sequence of the Trichosporon asahii environmental strain CBS 8904.</title>
        <authorList>
            <person name="Yang R.Y."/>
            <person name="Li H.T."/>
            <person name="Zhu H."/>
            <person name="Zhou G.P."/>
            <person name="Wang M."/>
            <person name="Wang L."/>
        </authorList>
    </citation>
    <scope>NUCLEOTIDE SEQUENCE [LARGE SCALE GENOMIC DNA]</scope>
    <source>
        <strain evidence="1 2">CBS 8904</strain>
    </source>
</reference>
<protein>
    <submittedName>
        <fullName evidence="1">Deoxyribose-phosphate aldolase</fullName>
    </submittedName>
</protein>
<dbReference type="EMBL" id="AMBO01000213">
    <property type="protein sequence ID" value="EKD04656.1"/>
    <property type="molecule type" value="Genomic_DNA"/>
</dbReference>
<dbReference type="CDD" id="cd00945">
    <property type="entry name" value="Aldolase_Class_I"/>
    <property type="match status" value="1"/>
</dbReference>
<sequence length="94" mass="10467">MEYPLISCPHGERTKHKVIATKRAVGTAGKEVGLVVNIFKAQCSDWRHVNEESHQVNTVVAETGGILKVMADYDNLRTDRGWNYRTLAPTSVSL</sequence>
<dbReference type="HOGENOM" id="CLU_2387726_0_0_1"/>
<gene>
    <name evidence="1" type="ORF">A1Q2_01039</name>
</gene>
<keyword evidence="2" id="KW-1185">Reference proteome</keyword>
<organism evidence="1 2">
    <name type="scientific">Trichosporon asahii var. asahii (strain CBS 8904)</name>
    <name type="common">Yeast</name>
    <dbReference type="NCBI Taxonomy" id="1220162"/>
    <lineage>
        <taxon>Eukaryota</taxon>
        <taxon>Fungi</taxon>
        <taxon>Dikarya</taxon>
        <taxon>Basidiomycota</taxon>
        <taxon>Agaricomycotina</taxon>
        <taxon>Tremellomycetes</taxon>
        <taxon>Trichosporonales</taxon>
        <taxon>Trichosporonaceae</taxon>
        <taxon>Trichosporon</taxon>
    </lineage>
</organism>
<dbReference type="InParanoid" id="K1VVT5"/>
<dbReference type="AlphaFoldDB" id="K1VVT5"/>
<dbReference type="InterPro" id="IPR013785">
    <property type="entry name" value="Aldolase_TIM"/>
</dbReference>
<proteinExistence type="predicted"/>
<comment type="caution">
    <text evidence="1">The sequence shown here is derived from an EMBL/GenBank/DDBJ whole genome shotgun (WGS) entry which is preliminary data.</text>
</comment>
<dbReference type="Proteomes" id="UP000006757">
    <property type="component" value="Unassembled WGS sequence"/>
</dbReference>
<evidence type="ECO:0000313" key="2">
    <source>
        <dbReference type="Proteomes" id="UP000006757"/>
    </source>
</evidence>
<evidence type="ECO:0000313" key="1">
    <source>
        <dbReference type="EMBL" id="EKD04656.1"/>
    </source>
</evidence>
<accession>K1VVT5</accession>
<dbReference type="Gene3D" id="3.20.20.70">
    <property type="entry name" value="Aldolase class I"/>
    <property type="match status" value="1"/>
</dbReference>